<dbReference type="EMBL" id="JASSZA010000010">
    <property type="protein sequence ID" value="KAK2099649.1"/>
    <property type="molecule type" value="Genomic_DNA"/>
</dbReference>
<proteinExistence type="predicted"/>
<name>A0ABQ9URD2_SAGOE</name>
<evidence type="ECO:0000256" key="1">
    <source>
        <dbReference type="SAM" id="MobiDB-lite"/>
    </source>
</evidence>
<comment type="caution">
    <text evidence="2">The sequence shown here is derived from an EMBL/GenBank/DDBJ whole genome shotgun (WGS) entry which is preliminary data.</text>
</comment>
<gene>
    <name evidence="2" type="primary">PDCD2_2</name>
    <name evidence="2" type="ORF">P7K49_020997</name>
</gene>
<sequence>MAVTLEIETGAGSDTVGVCTMWILFPEFDIVAETENEITHEIVEKEGDSEATGSVGEALEKGLDSMVKRESRTDTISQKFNTQLPLEPERILG</sequence>
<accession>A0ABQ9URD2</accession>
<organism evidence="2 3">
    <name type="scientific">Saguinus oedipus</name>
    <name type="common">Cotton-top tamarin</name>
    <name type="synonym">Oedipomidas oedipus</name>
    <dbReference type="NCBI Taxonomy" id="9490"/>
    <lineage>
        <taxon>Eukaryota</taxon>
        <taxon>Metazoa</taxon>
        <taxon>Chordata</taxon>
        <taxon>Craniata</taxon>
        <taxon>Vertebrata</taxon>
        <taxon>Euteleostomi</taxon>
        <taxon>Mammalia</taxon>
        <taxon>Eutheria</taxon>
        <taxon>Euarchontoglires</taxon>
        <taxon>Primates</taxon>
        <taxon>Haplorrhini</taxon>
        <taxon>Platyrrhini</taxon>
        <taxon>Cebidae</taxon>
        <taxon>Callitrichinae</taxon>
        <taxon>Saguinus</taxon>
    </lineage>
</organism>
<keyword evidence="3" id="KW-1185">Reference proteome</keyword>
<evidence type="ECO:0000313" key="3">
    <source>
        <dbReference type="Proteomes" id="UP001266305"/>
    </source>
</evidence>
<dbReference type="Proteomes" id="UP001266305">
    <property type="component" value="Unassembled WGS sequence"/>
</dbReference>
<protein>
    <submittedName>
        <fullName evidence="2">Programmed cell death protein 2</fullName>
    </submittedName>
</protein>
<evidence type="ECO:0000313" key="2">
    <source>
        <dbReference type="EMBL" id="KAK2099649.1"/>
    </source>
</evidence>
<feature type="compositionally biased region" description="Polar residues" evidence="1">
    <location>
        <begin position="74"/>
        <end position="84"/>
    </location>
</feature>
<reference evidence="2 3" key="1">
    <citation type="submission" date="2023-05" db="EMBL/GenBank/DDBJ databases">
        <title>B98-5 Cell Line De Novo Hybrid Assembly: An Optical Mapping Approach.</title>
        <authorList>
            <person name="Kananen K."/>
            <person name="Auerbach J.A."/>
            <person name="Kautto E."/>
            <person name="Blachly J.S."/>
        </authorList>
    </citation>
    <scope>NUCLEOTIDE SEQUENCE [LARGE SCALE GENOMIC DNA]</scope>
    <source>
        <strain evidence="2">B95-8</strain>
        <tissue evidence="2">Cell line</tissue>
    </source>
</reference>
<feature type="region of interest" description="Disordered" evidence="1">
    <location>
        <begin position="66"/>
        <end position="93"/>
    </location>
</feature>